<keyword evidence="3" id="KW-1185">Reference proteome</keyword>
<comment type="caution">
    <text evidence="2">The sequence shown here is derived from an EMBL/GenBank/DDBJ whole genome shotgun (WGS) entry which is preliminary data.</text>
</comment>
<feature type="compositionally biased region" description="Polar residues" evidence="1">
    <location>
        <begin position="127"/>
        <end position="147"/>
    </location>
</feature>
<gene>
    <name evidence="2" type="ORF">DY000_02054148</name>
</gene>
<reference evidence="2 3" key="1">
    <citation type="journal article" date="2020" name="BMC Genomics">
        <title>Intraspecific diversification of the crop wild relative Brassica cretica Lam. using demographic model selection.</title>
        <authorList>
            <person name="Kioukis A."/>
            <person name="Michalopoulou V.A."/>
            <person name="Briers L."/>
            <person name="Pirintsos S."/>
            <person name="Studholme D.J."/>
            <person name="Pavlidis P."/>
            <person name="Sarris P.F."/>
        </authorList>
    </citation>
    <scope>NUCLEOTIDE SEQUENCE [LARGE SCALE GENOMIC DNA]</scope>
    <source>
        <strain evidence="3">cv. PFS-1207/04</strain>
    </source>
</reference>
<dbReference type="EMBL" id="QGKV02002055">
    <property type="protein sequence ID" value="KAF3496284.1"/>
    <property type="molecule type" value="Genomic_DNA"/>
</dbReference>
<evidence type="ECO:0000313" key="3">
    <source>
        <dbReference type="Proteomes" id="UP000266723"/>
    </source>
</evidence>
<proteinExistence type="predicted"/>
<organism evidence="2 3">
    <name type="scientific">Brassica cretica</name>
    <name type="common">Mustard</name>
    <dbReference type="NCBI Taxonomy" id="69181"/>
    <lineage>
        <taxon>Eukaryota</taxon>
        <taxon>Viridiplantae</taxon>
        <taxon>Streptophyta</taxon>
        <taxon>Embryophyta</taxon>
        <taxon>Tracheophyta</taxon>
        <taxon>Spermatophyta</taxon>
        <taxon>Magnoliopsida</taxon>
        <taxon>eudicotyledons</taxon>
        <taxon>Gunneridae</taxon>
        <taxon>Pentapetalae</taxon>
        <taxon>rosids</taxon>
        <taxon>malvids</taxon>
        <taxon>Brassicales</taxon>
        <taxon>Brassicaceae</taxon>
        <taxon>Brassiceae</taxon>
        <taxon>Brassica</taxon>
    </lineage>
</organism>
<feature type="region of interest" description="Disordered" evidence="1">
    <location>
        <begin position="212"/>
        <end position="276"/>
    </location>
</feature>
<feature type="compositionally biased region" description="Polar residues" evidence="1">
    <location>
        <begin position="154"/>
        <end position="197"/>
    </location>
</feature>
<feature type="region of interest" description="Disordered" evidence="1">
    <location>
        <begin position="112"/>
        <end position="197"/>
    </location>
</feature>
<feature type="compositionally biased region" description="Basic and acidic residues" evidence="1">
    <location>
        <begin position="257"/>
        <end position="276"/>
    </location>
</feature>
<accession>A0ABQ7AF13</accession>
<protein>
    <submittedName>
        <fullName evidence="2">Uncharacterized protein</fullName>
    </submittedName>
</protein>
<name>A0ABQ7AF13_BRACR</name>
<feature type="compositionally biased region" description="Basic and acidic residues" evidence="1">
    <location>
        <begin position="112"/>
        <end position="125"/>
    </location>
</feature>
<evidence type="ECO:0000313" key="2">
    <source>
        <dbReference type="EMBL" id="KAF3496284.1"/>
    </source>
</evidence>
<sequence>MMRDSIPELLALPELKHPIGSDPKPKVTINQDLTAAYIKTGPLIIKPEESHWMDHTHLHCLNKLRLRFILEFIVQRLKGLWNLGDIILSENYDRNMMRDSIPELLALPELKHPIGSEPKPKEPLDGSHTSPLSQQVETHVYSPNSTQHIEKEPSNQTHAAQTQIFSTNVTQQEPLNESPASPLSQQIETQVYSPNSAQHIEKEQLNEAPDAHTQVFSPNVTQHKEIEPSLDEMPSNPNRGEENLDDETAEQRLNLRKTKEDDDGRDDGGGDDRRQR</sequence>
<dbReference type="Proteomes" id="UP000266723">
    <property type="component" value="Unassembled WGS sequence"/>
</dbReference>
<evidence type="ECO:0000256" key="1">
    <source>
        <dbReference type="SAM" id="MobiDB-lite"/>
    </source>
</evidence>